<keyword evidence="3" id="KW-0934">Plastid</keyword>
<dbReference type="AlphaFoldDB" id="A0A3G3MFU4"/>
<reference evidence="3" key="1">
    <citation type="journal article" date="2018" name="Genome Biol. Evol.">
        <title>Mitochondrial and Plastid Genomes from Coralline Red Algae Provide Insights into the Incongruent Evolutionary Histories of Organelles.</title>
        <authorList>
            <person name="Lee J."/>
            <person name="Song H.J."/>
            <person name="In Park S."/>
            <person name="Lee Y.M."/>
            <person name="Jeong S.Y."/>
            <person name="Oh Cho T."/>
            <person name="Kim J.H."/>
            <person name="Choi H.G."/>
            <person name="Choi C.G."/>
            <person name="Nelson W.A."/>
            <person name="Fredericq S."/>
            <person name="Bhattacharya D."/>
            <person name="Su Yoon H."/>
        </authorList>
    </citation>
    <scope>NUCLEOTIDE SEQUENCE</scope>
</reference>
<evidence type="ECO:0000313" key="3">
    <source>
        <dbReference type="EMBL" id="AYR05690.1"/>
    </source>
</evidence>
<dbReference type="RefSeq" id="YP_009541681.1">
    <property type="nucleotide sequence ID" value="NC_039977.1"/>
</dbReference>
<dbReference type="GO" id="GO:0008146">
    <property type="term" value="F:sulfotransferase activity"/>
    <property type="evidence" value="ECO:0007669"/>
    <property type="project" value="TreeGrafter"/>
</dbReference>
<dbReference type="PANTHER" id="PTHR10953">
    <property type="entry name" value="UBIQUITIN-ACTIVATING ENZYME E1"/>
    <property type="match status" value="1"/>
</dbReference>
<dbReference type="Gene3D" id="3.40.250.10">
    <property type="entry name" value="Rhodanese-like domain"/>
    <property type="match status" value="1"/>
</dbReference>
<comment type="similarity">
    <text evidence="1">Belongs to the HesA/MoeB/ThiF family.</text>
</comment>
<gene>
    <name evidence="3" type="primary">moeB</name>
</gene>
<dbReference type="InterPro" id="IPR045886">
    <property type="entry name" value="ThiF/MoeB/HesA"/>
</dbReference>
<dbReference type="GO" id="GO:0005829">
    <property type="term" value="C:cytosol"/>
    <property type="evidence" value="ECO:0007669"/>
    <property type="project" value="TreeGrafter"/>
</dbReference>
<proteinExistence type="inferred from homology"/>
<dbReference type="InterPro" id="IPR000594">
    <property type="entry name" value="ThiF_NAD_FAD-bd"/>
</dbReference>
<dbReference type="GO" id="GO:0016779">
    <property type="term" value="F:nucleotidyltransferase activity"/>
    <property type="evidence" value="ECO:0007669"/>
    <property type="project" value="TreeGrafter"/>
</dbReference>
<dbReference type="CDD" id="cd00158">
    <property type="entry name" value="RHOD"/>
    <property type="match status" value="1"/>
</dbReference>
<dbReference type="PANTHER" id="PTHR10953:SF102">
    <property type="entry name" value="ADENYLYLTRANSFERASE AND SULFURTRANSFERASE MOCS3"/>
    <property type="match status" value="1"/>
</dbReference>
<feature type="domain" description="Rhodanese" evidence="2">
    <location>
        <begin position="281"/>
        <end position="330"/>
    </location>
</feature>
<evidence type="ECO:0000256" key="1">
    <source>
        <dbReference type="ARBA" id="ARBA00009919"/>
    </source>
</evidence>
<accession>A0A3G3MFU4</accession>
<dbReference type="GO" id="GO:0008641">
    <property type="term" value="F:ubiquitin-like modifier activating enzyme activity"/>
    <property type="evidence" value="ECO:0007669"/>
    <property type="project" value="InterPro"/>
</dbReference>
<sequence length="337" mass="39130">MLNPKIKLKEIKYREYERYSRHIILENINKEGQIRIKLAKILFVGAGGINSSSLLYLTACGIGLIGIIDNDEIEISNLQRQIIYNINDLKINKAKAAKNHLQLINPLIKIKTYNYFFSESNAYNLIAEYDIIIDGTDNFTSRYIISRYCFLLHKVHIYGAVDKFVGEVSVFNYQNGPRYNDLYKESSNQSRENCNSIGILNTITGIIGLIQATEAIKIIAGIGNIINGYFIRYNLLDLSTQKIVIKPIKNSKKIQKNKIDKNNNIFKPNYIQKNELKRLLLHKSYKLIDIREPIEFELQHMNNSVNIPLKQFKRKKTLKNIIKEYNKKFLLFIVTMN</sequence>
<dbReference type="CDD" id="cd00757">
    <property type="entry name" value="ThiF_MoeB_HesA_family"/>
    <property type="match status" value="1"/>
</dbReference>
<dbReference type="Gene3D" id="3.40.50.720">
    <property type="entry name" value="NAD(P)-binding Rossmann-like Domain"/>
    <property type="match status" value="1"/>
</dbReference>
<dbReference type="FunFam" id="3.40.50.720:FF:000080">
    <property type="entry name" value="Thiazole biosynthesis adenylyltransferase ThiF"/>
    <property type="match status" value="1"/>
</dbReference>
<dbReference type="InterPro" id="IPR001763">
    <property type="entry name" value="Rhodanese-like_dom"/>
</dbReference>
<dbReference type="GeneID" id="38463521"/>
<evidence type="ECO:0000259" key="2">
    <source>
        <dbReference type="PROSITE" id="PS50206"/>
    </source>
</evidence>
<protein>
    <submittedName>
        <fullName evidence="3">Molybdopterin biosynthesis protein</fullName>
    </submittedName>
</protein>
<organism evidence="3">
    <name type="scientific">Synarthrophyton chejuense</name>
    <dbReference type="NCBI Taxonomy" id="2485825"/>
    <lineage>
        <taxon>Eukaryota</taxon>
        <taxon>Rhodophyta</taxon>
        <taxon>Florideophyceae</taxon>
        <taxon>Corallinophycidae</taxon>
        <taxon>Hapalidiales</taxon>
        <taxon>Hapalidiaceae</taxon>
        <taxon>Melobesioideae</taxon>
        <taxon>Synarthrophyton</taxon>
    </lineage>
</organism>
<dbReference type="Pfam" id="PF00899">
    <property type="entry name" value="ThiF"/>
    <property type="match status" value="1"/>
</dbReference>
<dbReference type="PROSITE" id="PS50206">
    <property type="entry name" value="RHODANESE_3"/>
    <property type="match status" value="1"/>
</dbReference>
<dbReference type="InterPro" id="IPR035985">
    <property type="entry name" value="Ubiquitin-activating_enz"/>
</dbReference>
<geneLocation type="plastid" evidence="3"/>
<dbReference type="InterPro" id="IPR036873">
    <property type="entry name" value="Rhodanese-like_dom_sf"/>
</dbReference>
<dbReference type="EMBL" id="MH281626">
    <property type="protein sequence ID" value="AYR05690.1"/>
    <property type="molecule type" value="Genomic_DNA"/>
</dbReference>
<dbReference type="GO" id="GO:0004792">
    <property type="term" value="F:thiosulfate-cyanide sulfurtransferase activity"/>
    <property type="evidence" value="ECO:0007669"/>
    <property type="project" value="TreeGrafter"/>
</dbReference>
<name>A0A3G3MFU4_9FLOR</name>
<dbReference type="SUPFAM" id="SSF69572">
    <property type="entry name" value="Activating enzymes of the ubiquitin-like proteins"/>
    <property type="match status" value="1"/>
</dbReference>